<dbReference type="AlphaFoldDB" id="A0A423TM59"/>
<keyword evidence="2 6" id="KW-0645">Protease</keyword>
<gene>
    <name evidence="8" type="ORF">C7M84_003786</name>
</gene>
<dbReference type="PANTHER" id="PTHR10183:SF379">
    <property type="entry name" value="CALPAIN-5"/>
    <property type="match status" value="1"/>
</dbReference>
<dbReference type="InterPro" id="IPR038765">
    <property type="entry name" value="Papain-like_cys_pep_sf"/>
</dbReference>
<dbReference type="OrthoDB" id="424753at2759"/>
<comment type="similarity">
    <text evidence="1">Belongs to the peptidase C2 family.</text>
</comment>
<dbReference type="GO" id="GO:0006508">
    <property type="term" value="P:proteolysis"/>
    <property type="evidence" value="ECO:0007669"/>
    <property type="project" value="UniProtKB-KW"/>
</dbReference>
<dbReference type="Pfam" id="PF00648">
    <property type="entry name" value="Peptidase_C2"/>
    <property type="match status" value="1"/>
</dbReference>
<comment type="caution">
    <text evidence="8">The sequence shown here is derived from an EMBL/GenBank/DDBJ whole genome shotgun (WGS) entry which is preliminary data.</text>
</comment>
<evidence type="ECO:0000313" key="9">
    <source>
        <dbReference type="Proteomes" id="UP000283509"/>
    </source>
</evidence>
<dbReference type="SMART" id="SM00230">
    <property type="entry name" value="CysPc"/>
    <property type="match status" value="1"/>
</dbReference>
<reference evidence="8 9" key="2">
    <citation type="submission" date="2019-01" db="EMBL/GenBank/DDBJ databases">
        <title>The decoding of complex shrimp genome reveals the adaptation for benthos swimmer, frequently molting mechanism and breeding impact on genome.</title>
        <authorList>
            <person name="Sun Y."/>
            <person name="Gao Y."/>
            <person name="Yu Y."/>
        </authorList>
    </citation>
    <scope>NUCLEOTIDE SEQUENCE [LARGE SCALE GENOMIC DNA]</scope>
    <source>
        <tissue evidence="8">Muscle</tissue>
    </source>
</reference>
<evidence type="ECO:0000256" key="4">
    <source>
        <dbReference type="ARBA" id="ARBA00022807"/>
    </source>
</evidence>
<protein>
    <submittedName>
        <fullName evidence="8">Calpain-A</fullName>
    </submittedName>
</protein>
<dbReference type="InterPro" id="IPR001300">
    <property type="entry name" value="Peptidase_C2_calpain_cat"/>
</dbReference>
<dbReference type="SUPFAM" id="SSF54001">
    <property type="entry name" value="Cysteine proteinases"/>
    <property type="match status" value="1"/>
</dbReference>
<name>A0A423TM59_PENVA</name>
<dbReference type="GO" id="GO:0004198">
    <property type="term" value="F:calcium-dependent cysteine-type endopeptidase activity"/>
    <property type="evidence" value="ECO:0007669"/>
    <property type="project" value="InterPro"/>
</dbReference>
<dbReference type="PROSITE" id="PS50203">
    <property type="entry name" value="CALPAIN_CAT"/>
    <property type="match status" value="1"/>
</dbReference>
<evidence type="ECO:0000256" key="5">
    <source>
        <dbReference type="PIRSR" id="PIRSR622684-1"/>
    </source>
</evidence>
<feature type="active site" evidence="5 6">
    <location>
        <position position="76"/>
    </location>
</feature>
<evidence type="ECO:0000256" key="1">
    <source>
        <dbReference type="ARBA" id="ARBA00007623"/>
    </source>
</evidence>
<reference evidence="8 9" key="1">
    <citation type="submission" date="2018-04" db="EMBL/GenBank/DDBJ databases">
        <authorList>
            <person name="Zhang X."/>
            <person name="Yuan J."/>
            <person name="Li F."/>
            <person name="Xiang J."/>
        </authorList>
    </citation>
    <scope>NUCLEOTIDE SEQUENCE [LARGE SCALE GENOMIC DNA]</scope>
    <source>
        <tissue evidence="8">Muscle</tissue>
    </source>
</reference>
<dbReference type="PRINTS" id="PR00704">
    <property type="entry name" value="CALPAIN"/>
</dbReference>
<feature type="active site" evidence="5 6">
    <location>
        <position position="268"/>
    </location>
</feature>
<dbReference type="GO" id="GO:0005737">
    <property type="term" value="C:cytoplasm"/>
    <property type="evidence" value="ECO:0007669"/>
    <property type="project" value="TreeGrafter"/>
</dbReference>
<evidence type="ECO:0000256" key="2">
    <source>
        <dbReference type="ARBA" id="ARBA00022670"/>
    </source>
</evidence>
<evidence type="ECO:0000313" key="8">
    <source>
        <dbReference type="EMBL" id="ROT77546.1"/>
    </source>
</evidence>
<keyword evidence="9" id="KW-1185">Reference proteome</keyword>
<dbReference type="STRING" id="6689.A0A423TM59"/>
<dbReference type="CDD" id="cd00044">
    <property type="entry name" value="CysPc"/>
    <property type="match status" value="1"/>
</dbReference>
<keyword evidence="4 6" id="KW-0788">Thiol protease</keyword>
<feature type="domain" description="Calpain catalytic" evidence="7">
    <location>
        <begin position="21"/>
        <end position="283"/>
    </location>
</feature>
<organism evidence="8 9">
    <name type="scientific">Penaeus vannamei</name>
    <name type="common">Whiteleg shrimp</name>
    <name type="synonym">Litopenaeus vannamei</name>
    <dbReference type="NCBI Taxonomy" id="6689"/>
    <lineage>
        <taxon>Eukaryota</taxon>
        <taxon>Metazoa</taxon>
        <taxon>Ecdysozoa</taxon>
        <taxon>Arthropoda</taxon>
        <taxon>Crustacea</taxon>
        <taxon>Multicrustacea</taxon>
        <taxon>Malacostraca</taxon>
        <taxon>Eumalacostraca</taxon>
        <taxon>Eucarida</taxon>
        <taxon>Decapoda</taxon>
        <taxon>Dendrobranchiata</taxon>
        <taxon>Penaeoidea</taxon>
        <taxon>Penaeidae</taxon>
        <taxon>Penaeus</taxon>
    </lineage>
</organism>
<evidence type="ECO:0000256" key="3">
    <source>
        <dbReference type="ARBA" id="ARBA00022801"/>
    </source>
</evidence>
<dbReference type="PANTHER" id="PTHR10183">
    <property type="entry name" value="CALPAIN"/>
    <property type="match status" value="1"/>
</dbReference>
<sequence length="283" mass="32103">MFPQEEDSIQALRTTLALEEHFCDEDFPADNSTIFFSERTEADIAWKRPFELVDEPQMFIDGASRRDVVQGCLGDCWFSPSCGRRRQEVQADREGRFCWGKEVVPPEQPLFGDGYTGLVVCHFWRFGEWVTVCIDDRLPTKDGVLMFARSADPSEFWVALVEKAYAKLHGTYEALEGGQSMDAMVDLTGGLAERYDMEDTDNLKKLYTHLLKSSRNGAFITCSRKGDWRNATKADEHGLVEGHAYTVSGVARVKHEEHGTVNLIRVRNPWASGDEWNGSWSDT</sequence>
<dbReference type="Proteomes" id="UP000283509">
    <property type="component" value="Unassembled WGS sequence"/>
</dbReference>
<keyword evidence="3 6" id="KW-0378">Hydrolase</keyword>
<dbReference type="Gene3D" id="3.90.70.10">
    <property type="entry name" value="Cysteine proteinases"/>
    <property type="match status" value="1"/>
</dbReference>
<accession>A0A423TM59</accession>
<dbReference type="EMBL" id="QCYY01001511">
    <property type="protein sequence ID" value="ROT77546.1"/>
    <property type="molecule type" value="Genomic_DNA"/>
</dbReference>
<evidence type="ECO:0000259" key="7">
    <source>
        <dbReference type="PROSITE" id="PS50203"/>
    </source>
</evidence>
<evidence type="ECO:0000256" key="6">
    <source>
        <dbReference type="PROSITE-ProRule" id="PRU00239"/>
    </source>
</evidence>
<feature type="active site" evidence="5 6">
    <location>
        <position position="243"/>
    </location>
</feature>
<dbReference type="InterPro" id="IPR022684">
    <property type="entry name" value="Calpain_cysteine_protease"/>
</dbReference>
<proteinExistence type="inferred from homology"/>